<dbReference type="InterPro" id="IPR001647">
    <property type="entry name" value="HTH_TetR"/>
</dbReference>
<keyword evidence="3" id="KW-0804">Transcription</keyword>
<reference evidence="6 7" key="1">
    <citation type="submission" date="2019-03" db="EMBL/GenBank/DDBJ databases">
        <title>Genomic Encyclopedia of Type Strains, Phase IV (KMG-IV): sequencing the most valuable type-strain genomes for metagenomic binning, comparative biology and taxonomic classification.</title>
        <authorList>
            <person name="Goeker M."/>
        </authorList>
    </citation>
    <scope>NUCLEOTIDE SEQUENCE [LARGE SCALE GENOMIC DNA]</scope>
    <source>
        <strain evidence="6 7">DSM 5604</strain>
    </source>
</reference>
<dbReference type="InterPro" id="IPR009057">
    <property type="entry name" value="Homeodomain-like_sf"/>
</dbReference>
<name>A0A4R6X9W8_9GAMM</name>
<gene>
    <name evidence="6" type="ORF">C8D85_1767</name>
</gene>
<dbReference type="AlphaFoldDB" id="A0A4R6X9W8"/>
<dbReference type="EMBL" id="SNZA01000002">
    <property type="protein sequence ID" value="TDR14234.1"/>
    <property type="molecule type" value="Genomic_DNA"/>
</dbReference>
<dbReference type="PANTHER" id="PTHR47506:SF10">
    <property type="entry name" value="TRANSCRIPTIONAL REGULATORY PROTEIN"/>
    <property type="match status" value="1"/>
</dbReference>
<keyword evidence="2 4" id="KW-0238">DNA-binding</keyword>
<proteinExistence type="predicted"/>
<dbReference type="Pfam" id="PF00440">
    <property type="entry name" value="TetR_N"/>
    <property type="match status" value="1"/>
</dbReference>
<dbReference type="RefSeq" id="WP_133561717.1">
    <property type="nucleotide sequence ID" value="NZ_SNZA01000002.1"/>
</dbReference>
<evidence type="ECO:0000259" key="5">
    <source>
        <dbReference type="PROSITE" id="PS50977"/>
    </source>
</evidence>
<protein>
    <submittedName>
        <fullName evidence="6">TetR family transcriptional regulator</fullName>
    </submittedName>
</protein>
<feature type="DNA-binding region" description="H-T-H motif" evidence="4">
    <location>
        <begin position="25"/>
        <end position="44"/>
    </location>
</feature>
<evidence type="ECO:0000256" key="1">
    <source>
        <dbReference type="ARBA" id="ARBA00023015"/>
    </source>
</evidence>
<sequence>MKFDRQEALHQATDLFWAKGFHATSMRTIQQAMDMRPGSIYASFGSKEALFKQALQYYAANSQARLAACVEQADSPLAGLKRFITEVVMGCDQAPSSMCMLVKSITELTEDNAELLLEAKRLLNGMEQAFAEVLAQAQAQQQLSGDVDSTRLARYLQMQLMGLRAYVRANGDAKEHLESLIDDVFQFPQGES</sequence>
<dbReference type="PANTHER" id="PTHR47506">
    <property type="entry name" value="TRANSCRIPTIONAL REGULATORY PROTEIN"/>
    <property type="match status" value="1"/>
</dbReference>
<evidence type="ECO:0000313" key="6">
    <source>
        <dbReference type="EMBL" id="TDR14234.1"/>
    </source>
</evidence>
<organism evidence="6 7">
    <name type="scientific">Marinomonas communis</name>
    <dbReference type="NCBI Taxonomy" id="28254"/>
    <lineage>
        <taxon>Bacteria</taxon>
        <taxon>Pseudomonadati</taxon>
        <taxon>Pseudomonadota</taxon>
        <taxon>Gammaproteobacteria</taxon>
        <taxon>Oceanospirillales</taxon>
        <taxon>Oceanospirillaceae</taxon>
        <taxon>Marinomonas</taxon>
    </lineage>
</organism>
<feature type="domain" description="HTH tetR-type" evidence="5">
    <location>
        <begin position="2"/>
        <end position="62"/>
    </location>
</feature>
<dbReference type="PROSITE" id="PS50977">
    <property type="entry name" value="HTH_TETR_2"/>
    <property type="match status" value="1"/>
</dbReference>
<dbReference type="Proteomes" id="UP000295729">
    <property type="component" value="Unassembled WGS sequence"/>
</dbReference>
<dbReference type="Gene3D" id="1.10.357.10">
    <property type="entry name" value="Tetracycline Repressor, domain 2"/>
    <property type="match status" value="1"/>
</dbReference>
<dbReference type="InterPro" id="IPR036271">
    <property type="entry name" value="Tet_transcr_reg_TetR-rel_C_sf"/>
</dbReference>
<keyword evidence="7" id="KW-1185">Reference proteome</keyword>
<evidence type="ECO:0000256" key="2">
    <source>
        <dbReference type="ARBA" id="ARBA00023125"/>
    </source>
</evidence>
<evidence type="ECO:0000256" key="3">
    <source>
        <dbReference type="ARBA" id="ARBA00023163"/>
    </source>
</evidence>
<dbReference type="SUPFAM" id="SSF46689">
    <property type="entry name" value="Homeodomain-like"/>
    <property type="match status" value="1"/>
</dbReference>
<keyword evidence="1" id="KW-0805">Transcription regulation</keyword>
<dbReference type="Gene3D" id="1.10.10.60">
    <property type="entry name" value="Homeodomain-like"/>
    <property type="match status" value="1"/>
</dbReference>
<evidence type="ECO:0000313" key="7">
    <source>
        <dbReference type="Proteomes" id="UP000295729"/>
    </source>
</evidence>
<comment type="caution">
    <text evidence="6">The sequence shown here is derived from an EMBL/GenBank/DDBJ whole genome shotgun (WGS) entry which is preliminary data.</text>
</comment>
<evidence type="ECO:0000256" key="4">
    <source>
        <dbReference type="PROSITE-ProRule" id="PRU00335"/>
    </source>
</evidence>
<dbReference type="GO" id="GO:0003677">
    <property type="term" value="F:DNA binding"/>
    <property type="evidence" value="ECO:0007669"/>
    <property type="project" value="UniProtKB-UniRule"/>
</dbReference>
<dbReference type="SUPFAM" id="SSF48498">
    <property type="entry name" value="Tetracyclin repressor-like, C-terminal domain"/>
    <property type="match status" value="1"/>
</dbReference>
<dbReference type="OrthoDB" id="270177at2"/>
<accession>A0A4R6X9W8</accession>